<dbReference type="GO" id="GO:0003727">
    <property type="term" value="F:single-stranded RNA binding"/>
    <property type="evidence" value="ECO:0007669"/>
    <property type="project" value="TreeGrafter"/>
</dbReference>
<evidence type="ECO:0000256" key="4">
    <source>
        <dbReference type="ARBA" id="ARBA00022759"/>
    </source>
</evidence>
<dbReference type="Pfam" id="PF04493">
    <property type="entry name" value="Endonuclease_5"/>
    <property type="match status" value="1"/>
</dbReference>
<accession>A0A1F5YTX8</accession>
<dbReference type="PANTHER" id="PTHR28511:SF1">
    <property type="entry name" value="ENDONUCLEASE V"/>
    <property type="match status" value="1"/>
</dbReference>
<evidence type="ECO:0000256" key="5">
    <source>
        <dbReference type="ARBA" id="ARBA00022801"/>
    </source>
</evidence>
<reference evidence="8 9" key="1">
    <citation type="journal article" date="2016" name="Nat. Commun.">
        <title>Thousands of microbial genomes shed light on interconnected biogeochemical processes in an aquifer system.</title>
        <authorList>
            <person name="Anantharaman K."/>
            <person name="Brown C.T."/>
            <person name="Hug L.A."/>
            <person name="Sharon I."/>
            <person name="Castelle C.J."/>
            <person name="Probst A.J."/>
            <person name="Thomas B.C."/>
            <person name="Singh A."/>
            <person name="Wilkins M.J."/>
            <person name="Karaoz U."/>
            <person name="Brodie E.L."/>
            <person name="Williams K.H."/>
            <person name="Hubbard S.S."/>
            <person name="Banfield J.F."/>
        </authorList>
    </citation>
    <scope>NUCLEOTIDE SEQUENCE [LARGE SCALE GENOMIC DNA]</scope>
</reference>
<sequence>MEYRRLHPWDITPAKARRLQERLRSQLIFANPSPRVRSVAGADAAYDGGKSYGAVVVFSYPELEILEQSLAVREDSFPYIPGLLSFREGPVLLDCFSALGSEPDLLIFDGQGVAHPRGFGLASHLGLLLDRPAIGCAKHRLCGRAGEPGKARGSWTPLLDPEGRASGCALRTRDNVRPVFISPGHKITLEQCRKIILAACAGFRLPEPLRRAHGAASAAADGKAKAVEARSAYSPRKRSSNC</sequence>
<dbReference type="EC" id="3.1.21.7" evidence="6"/>
<dbReference type="GO" id="GO:0043737">
    <property type="term" value="F:deoxyribonuclease V activity"/>
    <property type="evidence" value="ECO:0007669"/>
    <property type="project" value="UniProtKB-UniRule"/>
</dbReference>
<feature type="site" description="Interaction with target DNA" evidence="6">
    <location>
        <position position="79"/>
    </location>
</feature>
<keyword evidence="5 6" id="KW-0378">Hydrolase</keyword>
<dbReference type="InterPro" id="IPR007581">
    <property type="entry name" value="Endonuclease-V"/>
</dbReference>
<keyword evidence="3 6" id="KW-0540">Nuclease</keyword>
<evidence type="ECO:0000313" key="9">
    <source>
        <dbReference type="Proteomes" id="UP000179129"/>
    </source>
</evidence>
<comment type="caution">
    <text evidence="8">The sequence shown here is derived from an EMBL/GenBank/DDBJ whole genome shotgun (WGS) entry which is preliminary data.</text>
</comment>
<comment type="function">
    <text evidence="6">DNA repair enzyme involved in the repair of deaminated bases. Selectively cleaves double-stranded DNA at the second phosphodiester bond 3' to a deoxyinosine leaving behind the intact lesion on the nicked DNA.</text>
</comment>
<dbReference type="AlphaFoldDB" id="A0A1F5YTX8"/>
<dbReference type="Proteomes" id="UP000179129">
    <property type="component" value="Unassembled WGS sequence"/>
</dbReference>
<protein>
    <recommendedName>
        <fullName evidence="6">Endonuclease V</fullName>
        <ecNumber evidence="6">3.1.21.7</ecNumber>
    </recommendedName>
    <alternativeName>
        <fullName evidence="6">Deoxyinosine 3'endonuclease</fullName>
    </alternativeName>
    <alternativeName>
        <fullName evidence="6">Deoxyribonuclease V</fullName>
        <shortName evidence="6">DNase V</shortName>
    </alternativeName>
</protein>
<evidence type="ECO:0000256" key="2">
    <source>
        <dbReference type="ARBA" id="ARBA00022490"/>
    </source>
</evidence>
<evidence type="ECO:0000256" key="7">
    <source>
        <dbReference type="SAM" id="MobiDB-lite"/>
    </source>
</evidence>
<feature type="region of interest" description="Disordered" evidence="7">
    <location>
        <begin position="216"/>
        <end position="242"/>
    </location>
</feature>
<name>A0A1F5YTX8_9BACT</name>
<dbReference type="GO" id="GO:0005737">
    <property type="term" value="C:cytoplasm"/>
    <property type="evidence" value="ECO:0007669"/>
    <property type="project" value="UniProtKB-SubCell"/>
</dbReference>
<dbReference type="Gene3D" id="3.30.2170.10">
    <property type="entry name" value="archaeoglobus fulgidus dsm 4304 superfamily"/>
    <property type="match status" value="1"/>
</dbReference>
<comment type="catalytic activity">
    <reaction evidence="6">
        <text>Endonucleolytic cleavage at apurinic or apyrimidinic sites to products with a 5'-phosphate.</text>
        <dbReference type="EC" id="3.1.21.7"/>
    </reaction>
</comment>
<evidence type="ECO:0000313" key="8">
    <source>
        <dbReference type="EMBL" id="OGG03372.1"/>
    </source>
</evidence>
<keyword evidence="6" id="KW-0234">DNA repair</keyword>
<dbReference type="EMBL" id="MFIX01000147">
    <property type="protein sequence ID" value="OGG03372.1"/>
    <property type="molecule type" value="Genomic_DNA"/>
</dbReference>
<evidence type="ECO:0000256" key="1">
    <source>
        <dbReference type="ARBA" id="ARBA00004496"/>
    </source>
</evidence>
<keyword evidence="4 6" id="KW-0255">Endonuclease</keyword>
<organism evidence="8 9">
    <name type="scientific">Candidatus Glassbacteria bacterium RIFCSPLOWO2_12_FULL_58_11</name>
    <dbReference type="NCBI Taxonomy" id="1817867"/>
    <lineage>
        <taxon>Bacteria</taxon>
        <taxon>Candidatus Glassiibacteriota</taxon>
    </lineage>
</organism>
<feature type="binding site" evidence="6">
    <location>
        <position position="109"/>
    </location>
    <ligand>
        <name>Mg(2+)</name>
        <dbReference type="ChEBI" id="CHEBI:18420"/>
    </ligand>
</feature>
<dbReference type="CDD" id="cd06559">
    <property type="entry name" value="Endonuclease_V"/>
    <property type="match status" value="1"/>
</dbReference>
<dbReference type="GO" id="GO:0016891">
    <property type="term" value="F:RNA endonuclease activity producing 5'-phosphomonoesters, hydrolytic mechanism"/>
    <property type="evidence" value="ECO:0007669"/>
    <property type="project" value="TreeGrafter"/>
</dbReference>
<evidence type="ECO:0000256" key="3">
    <source>
        <dbReference type="ARBA" id="ARBA00022722"/>
    </source>
</evidence>
<dbReference type="PANTHER" id="PTHR28511">
    <property type="entry name" value="ENDONUCLEASE V"/>
    <property type="match status" value="1"/>
</dbReference>
<comment type="cofactor">
    <cofactor evidence="6">
        <name>Mg(2+)</name>
        <dbReference type="ChEBI" id="CHEBI:18420"/>
    </cofactor>
</comment>
<dbReference type="STRING" id="1817867.A3F83_09380"/>
<keyword evidence="6" id="KW-0227">DNA damage</keyword>
<comment type="similarity">
    <text evidence="6">Belongs to the endonuclease V family.</text>
</comment>
<evidence type="ECO:0000256" key="6">
    <source>
        <dbReference type="HAMAP-Rule" id="MF_00801"/>
    </source>
</evidence>
<comment type="subcellular location">
    <subcellularLocation>
        <location evidence="1 6">Cytoplasm</location>
    </subcellularLocation>
</comment>
<dbReference type="GO" id="GO:0000287">
    <property type="term" value="F:magnesium ion binding"/>
    <property type="evidence" value="ECO:0007669"/>
    <property type="project" value="UniProtKB-UniRule"/>
</dbReference>
<dbReference type="HAMAP" id="MF_00801">
    <property type="entry name" value="Endonuclease_5"/>
    <property type="match status" value="1"/>
</dbReference>
<keyword evidence="6" id="KW-0460">Magnesium</keyword>
<gene>
    <name evidence="6" type="primary">nfi</name>
    <name evidence="8" type="ORF">A3F83_09380</name>
</gene>
<keyword evidence="2 6" id="KW-0963">Cytoplasm</keyword>
<dbReference type="GO" id="GO:0006281">
    <property type="term" value="P:DNA repair"/>
    <property type="evidence" value="ECO:0007669"/>
    <property type="project" value="UniProtKB-UniRule"/>
</dbReference>
<proteinExistence type="inferred from homology"/>
<keyword evidence="6" id="KW-0479">Metal-binding</keyword>
<feature type="binding site" evidence="6">
    <location>
        <position position="43"/>
    </location>
    <ligand>
        <name>Mg(2+)</name>
        <dbReference type="ChEBI" id="CHEBI:18420"/>
    </ligand>
</feature>